<dbReference type="AlphaFoldDB" id="A0AA39I519"/>
<name>A0AA39I519_9BILA</name>
<dbReference type="Proteomes" id="UP001175271">
    <property type="component" value="Unassembled WGS sequence"/>
</dbReference>
<gene>
    <name evidence="1" type="ORF">QR680_012525</name>
</gene>
<protein>
    <submittedName>
        <fullName evidence="1">Uncharacterized protein</fullName>
    </submittedName>
</protein>
<keyword evidence="2" id="KW-1185">Reference proteome</keyword>
<comment type="caution">
    <text evidence="1">The sequence shown here is derived from an EMBL/GenBank/DDBJ whole genome shotgun (WGS) entry which is preliminary data.</text>
</comment>
<organism evidence="1 2">
    <name type="scientific">Steinernema hermaphroditum</name>
    <dbReference type="NCBI Taxonomy" id="289476"/>
    <lineage>
        <taxon>Eukaryota</taxon>
        <taxon>Metazoa</taxon>
        <taxon>Ecdysozoa</taxon>
        <taxon>Nematoda</taxon>
        <taxon>Chromadorea</taxon>
        <taxon>Rhabditida</taxon>
        <taxon>Tylenchina</taxon>
        <taxon>Panagrolaimomorpha</taxon>
        <taxon>Strongyloidoidea</taxon>
        <taxon>Steinernematidae</taxon>
        <taxon>Steinernema</taxon>
    </lineage>
</organism>
<evidence type="ECO:0000313" key="2">
    <source>
        <dbReference type="Proteomes" id="UP001175271"/>
    </source>
</evidence>
<dbReference type="InterPro" id="IPR016024">
    <property type="entry name" value="ARM-type_fold"/>
</dbReference>
<sequence length="178" mass="19908">MATDDFDDDLLANLVQFPEKYFPLVLFESDALTTLRLLERLLLDSDNGHSVVIDCLYCWQDITSASFCLEPVISELQQSEDETTRVAALRLVNRLLQMAPSPIATIKIKHELQGIRGTVIEMLKGRYITIEPKPFDDVILSEKFCFPPKALPRKVTFCSPSDPPVRPAISPSSSALSP</sequence>
<reference evidence="1" key="1">
    <citation type="submission" date="2023-06" db="EMBL/GenBank/DDBJ databases">
        <title>Genomic analysis of the entomopathogenic nematode Steinernema hermaphroditum.</title>
        <authorList>
            <person name="Schwarz E.M."/>
            <person name="Heppert J.K."/>
            <person name="Baniya A."/>
            <person name="Schwartz H.T."/>
            <person name="Tan C.-H."/>
            <person name="Antoshechkin I."/>
            <person name="Sternberg P.W."/>
            <person name="Goodrich-Blair H."/>
            <person name="Dillman A.R."/>
        </authorList>
    </citation>
    <scope>NUCLEOTIDE SEQUENCE</scope>
    <source>
        <strain evidence="1">PS9179</strain>
        <tissue evidence="1">Whole animal</tissue>
    </source>
</reference>
<dbReference type="EMBL" id="JAUCMV010000002">
    <property type="protein sequence ID" value="KAK0416499.1"/>
    <property type="molecule type" value="Genomic_DNA"/>
</dbReference>
<dbReference type="SUPFAM" id="SSF48371">
    <property type="entry name" value="ARM repeat"/>
    <property type="match status" value="1"/>
</dbReference>
<evidence type="ECO:0000313" key="1">
    <source>
        <dbReference type="EMBL" id="KAK0416499.1"/>
    </source>
</evidence>
<accession>A0AA39I519</accession>
<proteinExistence type="predicted"/>